<dbReference type="InterPro" id="IPR036938">
    <property type="entry name" value="PAP2/HPO_sf"/>
</dbReference>
<feature type="transmembrane region" description="Helical" evidence="5">
    <location>
        <begin position="115"/>
        <end position="136"/>
    </location>
</feature>
<dbReference type="InterPro" id="IPR026841">
    <property type="entry name" value="Aur1/Ipt1"/>
</dbReference>
<keyword evidence="4 5" id="KW-0472">Membrane</keyword>
<gene>
    <name evidence="7" type="ORF">A2126_04285</name>
</gene>
<dbReference type="GO" id="GO:0016020">
    <property type="term" value="C:membrane"/>
    <property type="evidence" value="ECO:0007669"/>
    <property type="project" value="UniProtKB-SubCell"/>
</dbReference>
<evidence type="ECO:0000313" key="8">
    <source>
        <dbReference type="Proteomes" id="UP000178493"/>
    </source>
</evidence>
<reference evidence="7 8" key="1">
    <citation type="journal article" date="2016" name="Nat. Commun.">
        <title>Thousands of microbial genomes shed light on interconnected biogeochemical processes in an aquifer system.</title>
        <authorList>
            <person name="Anantharaman K."/>
            <person name="Brown C.T."/>
            <person name="Hug L.A."/>
            <person name="Sharon I."/>
            <person name="Castelle C.J."/>
            <person name="Probst A.J."/>
            <person name="Thomas B.C."/>
            <person name="Singh A."/>
            <person name="Wilkins M.J."/>
            <person name="Karaoz U."/>
            <person name="Brodie E.L."/>
            <person name="Williams K.H."/>
            <person name="Hubbard S.S."/>
            <person name="Banfield J.F."/>
        </authorList>
    </citation>
    <scope>NUCLEOTIDE SEQUENCE [LARGE SCALE GENOMIC DNA]</scope>
</reference>
<feature type="transmembrane region" description="Helical" evidence="5">
    <location>
        <begin position="6"/>
        <end position="23"/>
    </location>
</feature>
<dbReference type="AlphaFoldDB" id="A0A1G1WAH7"/>
<evidence type="ECO:0000313" key="7">
    <source>
        <dbReference type="EMBL" id="OGY24624.1"/>
    </source>
</evidence>
<dbReference type="CDD" id="cd03386">
    <property type="entry name" value="PAP2_Aur1_like"/>
    <property type="match status" value="1"/>
</dbReference>
<organism evidence="7 8">
    <name type="scientific">Candidatus Woykebacteria bacterium GWB1_45_5</name>
    <dbReference type="NCBI Taxonomy" id="1802592"/>
    <lineage>
        <taxon>Bacteria</taxon>
        <taxon>Candidatus Woykeibacteriota</taxon>
    </lineage>
</organism>
<feature type="transmembrane region" description="Helical" evidence="5">
    <location>
        <begin position="258"/>
        <end position="278"/>
    </location>
</feature>
<dbReference type="EMBL" id="MHCO01000009">
    <property type="protein sequence ID" value="OGY24624.1"/>
    <property type="molecule type" value="Genomic_DNA"/>
</dbReference>
<accession>A0A1G1WAH7</accession>
<evidence type="ECO:0000256" key="2">
    <source>
        <dbReference type="ARBA" id="ARBA00022692"/>
    </source>
</evidence>
<dbReference type="SUPFAM" id="SSF48317">
    <property type="entry name" value="Acid phosphatase/Vanadium-dependent haloperoxidase"/>
    <property type="match status" value="1"/>
</dbReference>
<dbReference type="PANTHER" id="PTHR31310">
    <property type="match status" value="1"/>
</dbReference>
<feature type="transmembrane region" description="Helical" evidence="5">
    <location>
        <begin position="209"/>
        <end position="227"/>
    </location>
</feature>
<comment type="subcellular location">
    <subcellularLocation>
        <location evidence="1">Membrane</location>
        <topology evidence="1">Multi-pass membrane protein</topology>
    </subcellularLocation>
</comment>
<dbReference type="Proteomes" id="UP000178493">
    <property type="component" value="Unassembled WGS sequence"/>
</dbReference>
<evidence type="ECO:0000256" key="5">
    <source>
        <dbReference type="SAM" id="Phobius"/>
    </source>
</evidence>
<evidence type="ECO:0000256" key="3">
    <source>
        <dbReference type="ARBA" id="ARBA00022989"/>
    </source>
</evidence>
<dbReference type="Pfam" id="PF14378">
    <property type="entry name" value="PAP2_3"/>
    <property type="match status" value="1"/>
</dbReference>
<feature type="transmembrane region" description="Helical" evidence="5">
    <location>
        <begin position="234"/>
        <end position="252"/>
    </location>
</feature>
<name>A0A1G1WAH7_9BACT</name>
<evidence type="ECO:0000256" key="1">
    <source>
        <dbReference type="ARBA" id="ARBA00004141"/>
    </source>
</evidence>
<evidence type="ECO:0000256" key="4">
    <source>
        <dbReference type="ARBA" id="ARBA00023136"/>
    </source>
</evidence>
<keyword evidence="2 5" id="KW-0812">Transmembrane</keyword>
<keyword evidence="3 5" id="KW-1133">Transmembrane helix</keyword>
<comment type="caution">
    <text evidence="7">The sequence shown here is derived from an EMBL/GenBank/DDBJ whole genome shotgun (WGS) entry which is preliminary data.</text>
</comment>
<dbReference type="Gene3D" id="1.20.144.10">
    <property type="entry name" value="Phosphatidic acid phosphatase type 2/haloperoxidase"/>
    <property type="match status" value="1"/>
</dbReference>
<evidence type="ECO:0000259" key="6">
    <source>
        <dbReference type="Pfam" id="PF14378"/>
    </source>
</evidence>
<feature type="transmembrane region" description="Helical" evidence="5">
    <location>
        <begin position="143"/>
        <end position="164"/>
    </location>
</feature>
<proteinExistence type="predicted"/>
<protein>
    <recommendedName>
        <fullName evidence="6">Inositolphosphotransferase Aur1/Ipt1 domain-containing protein</fullName>
    </recommendedName>
</protein>
<dbReference type="InterPro" id="IPR052185">
    <property type="entry name" value="IPC_Synthase-Related"/>
</dbReference>
<feature type="domain" description="Inositolphosphotransferase Aur1/Ipt1" evidence="6">
    <location>
        <begin position="111"/>
        <end position="273"/>
    </location>
</feature>
<sequence>MGRQNIITLLLIGYLAAVVILMLSRNVSITPDRLFIFLLFAAIIVGRLKSFLRDWAPFVALLLAYEMMRGFADSPFGVHVGLLVTWERALFAGYLPTEVLQDLFYKAGSIGWQDIAATIIYFLHFPLPLIFAFYLWLKYKSQYYRFIIALLILSFSGFITFLLFPAAPPWYAAKEGLISITKITNLAVDHLGWTWNLSYYYSRLNPNPVAAIPSLHAAYPTLVLLALRRVSKRGFWLFLPYPPIVWVSTVYLGEHYFIDAFAGAAYALAAYWLVYNFAVVKKLAVKIATVANLRRAESLEPSE</sequence>
<dbReference type="PANTHER" id="PTHR31310:SF7">
    <property type="entry name" value="PA-PHOSPHATASE RELATED-FAMILY PROTEIN DDB_G0268928"/>
    <property type="match status" value="1"/>
</dbReference>
<feature type="transmembrane region" description="Helical" evidence="5">
    <location>
        <begin position="35"/>
        <end position="52"/>
    </location>
</feature>